<name>A0A368G038_ANCCA</name>
<protein>
    <submittedName>
        <fullName evidence="1">Uncharacterized protein</fullName>
    </submittedName>
</protein>
<proteinExistence type="predicted"/>
<accession>A0A368G038</accession>
<comment type="caution">
    <text evidence="1">The sequence shown here is derived from an EMBL/GenBank/DDBJ whole genome shotgun (WGS) entry which is preliminary data.</text>
</comment>
<dbReference type="AlphaFoldDB" id="A0A368G038"/>
<evidence type="ECO:0000313" key="1">
    <source>
        <dbReference type="EMBL" id="RCN37806.1"/>
    </source>
</evidence>
<keyword evidence="2" id="KW-1185">Reference proteome</keyword>
<dbReference type="EMBL" id="JOJR01000441">
    <property type="protein sequence ID" value="RCN37806.1"/>
    <property type="molecule type" value="Genomic_DNA"/>
</dbReference>
<reference evidence="1 2" key="1">
    <citation type="submission" date="2014-10" db="EMBL/GenBank/DDBJ databases">
        <title>Draft genome of the hookworm Ancylostoma caninum.</title>
        <authorList>
            <person name="Mitreva M."/>
        </authorList>
    </citation>
    <scope>NUCLEOTIDE SEQUENCE [LARGE SCALE GENOMIC DNA]</scope>
    <source>
        <strain evidence="1 2">Baltimore</strain>
    </source>
</reference>
<evidence type="ECO:0000313" key="2">
    <source>
        <dbReference type="Proteomes" id="UP000252519"/>
    </source>
</evidence>
<dbReference type="Proteomes" id="UP000252519">
    <property type="component" value="Unassembled WGS sequence"/>
</dbReference>
<organism evidence="1 2">
    <name type="scientific">Ancylostoma caninum</name>
    <name type="common">Dog hookworm</name>
    <dbReference type="NCBI Taxonomy" id="29170"/>
    <lineage>
        <taxon>Eukaryota</taxon>
        <taxon>Metazoa</taxon>
        <taxon>Ecdysozoa</taxon>
        <taxon>Nematoda</taxon>
        <taxon>Chromadorea</taxon>
        <taxon>Rhabditida</taxon>
        <taxon>Rhabditina</taxon>
        <taxon>Rhabditomorpha</taxon>
        <taxon>Strongyloidea</taxon>
        <taxon>Ancylostomatidae</taxon>
        <taxon>Ancylostomatinae</taxon>
        <taxon>Ancylostoma</taxon>
    </lineage>
</organism>
<sequence length="108" mass="12948">MYILPDFKEQGSVQRFTLVVIQKSEGFFDDDEALSSWLFWNSPFLQSLAPYELRMPILTHERCNMTYHKNTVYIVGCTDLQRCFFMKRLYTFSEEERRLLKSIITNDD</sequence>
<gene>
    <name evidence="1" type="ORF">ANCCAN_16283</name>
</gene>
<dbReference type="Gene3D" id="2.40.50.780">
    <property type="match status" value="1"/>
</dbReference>